<evidence type="ECO:0000313" key="3">
    <source>
        <dbReference type="Proteomes" id="UP000035740"/>
    </source>
</evidence>
<accession>A0A0J8B047</accession>
<keyword evidence="3" id="KW-1185">Reference proteome</keyword>
<feature type="region of interest" description="Disordered" evidence="1">
    <location>
        <begin position="20"/>
        <end position="211"/>
    </location>
</feature>
<sequence length="211" mass="23421">MASSLSGLFMLQHVSDRIELFSKSNGEKPNEDTGTGTPSGSMKASLTPNPASSRSNKPPFNPKSGQNRRSRRTQPAHCSRKASPRFSPGRSRRSDMDSDRQSPMFRRQSPPRRPPSPPKMFDQLGSARRSDNDGNFSRIHPPRQSFIAGRVSENKSSYDVRSGPESRSSPYQHDSQRGIPRPSSSPTKREVGDRSVTGSYRFNSGSDSRPR</sequence>
<feature type="compositionally biased region" description="Basic residues" evidence="1">
    <location>
        <begin position="66"/>
        <end position="83"/>
    </location>
</feature>
<reference evidence="2 3" key="1">
    <citation type="journal article" date="2014" name="Nature">
        <title>The genome of the recently domesticated crop plant sugar beet (Beta vulgaris).</title>
        <authorList>
            <person name="Dohm J.C."/>
            <person name="Minoche A.E."/>
            <person name="Holtgrawe D."/>
            <person name="Capella-Gutierrez S."/>
            <person name="Zakrzewski F."/>
            <person name="Tafer H."/>
            <person name="Rupp O."/>
            <person name="Sorensen T.R."/>
            <person name="Stracke R."/>
            <person name="Reinhardt R."/>
            <person name="Goesmann A."/>
            <person name="Kraft T."/>
            <person name="Schulz B."/>
            <person name="Stadler P.F."/>
            <person name="Schmidt T."/>
            <person name="Gabaldon T."/>
            <person name="Lehrach H."/>
            <person name="Weisshaar B."/>
            <person name="Himmelbauer H."/>
        </authorList>
    </citation>
    <scope>NUCLEOTIDE SEQUENCE [LARGE SCALE GENOMIC DNA]</scope>
    <source>
        <tissue evidence="2">Taproot</tissue>
    </source>
</reference>
<feature type="compositionally biased region" description="Basic and acidic residues" evidence="1">
    <location>
        <begin position="20"/>
        <end position="31"/>
    </location>
</feature>
<dbReference type="AlphaFoldDB" id="A0A0J8B047"/>
<name>A0A0J8B047_BETVV</name>
<protein>
    <submittedName>
        <fullName evidence="2">Uncharacterized protein</fullName>
    </submittedName>
</protein>
<feature type="compositionally biased region" description="Polar residues" evidence="1">
    <location>
        <begin position="32"/>
        <end position="65"/>
    </location>
</feature>
<proteinExistence type="predicted"/>
<evidence type="ECO:0000313" key="2">
    <source>
        <dbReference type="EMBL" id="KMS94346.1"/>
    </source>
</evidence>
<feature type="compositionally biased region" description="Polar residues" evidence="1">
    <location>
        <begin position="196"/>
        <end position="211"/>
    </location>
</feature>
<organism evidence="2 3">
    <name type="scientific">Beta vulgaris subsp. vulgaris</name>
    <name type="common">Beet</name>
    <dbReference type="NCBI Taxonomy" id="3555"/>
    <lineage>
        <taxon>Eukaryota</taxon>
        <taxon>Viridiplantae</taxon>
        <taxon>Streptophyta</taxon>
        <taxon>Embryophyta</taxon>
        <taxon>Tracheophyta</taxon>
        <taxon>Spermatophyta</taxon>
        <taxon>Magnoliopsida</taxon>
        <taxon>eudicotyledons</taxon>
        <taxon>Gunneridae</taxon>
        <taxon>Pentapetalae</taxon>
        <taxon>Caryophyllales</taxon>
        <taxon>Chenopodiaceae</taxon>
        <taxon>Betoideae</taxon>
        <taxon>Beta</taxon>
    </lineage>
</organism>
<evidence type="ECO:0000256" key="1">
    <source>
        <dbReference type="SAM" id="MobiDB-lite"/>
    </source>
</evidence>
<feature type="non-terminal residue" evidence="2">
    <location>
        <position position="211"/>
    </location>
</feature>
<dbReference type="Proteomes" id="UP000035740">
    <property type="component" value="Unassembled WGS sequence"/>
</dbReference>
<feature type="compositionally biased region" description="Basic and acidic residues" evidence="1">
    <location>
        <begin position="152"/>
        <end position="164"/>
    </location>
</feature>
<dbReference type="EMBL" id="KQ094154">
    <property type="protein sequence ID" value="KMS94346.1"/>
    <property type="molecule type" value="Genomic_DNA"/>
</dbReference>
<gene>
    <name evidence="2" type="ORF">BVRB_022330</name>
</gene>